<dbReference type="OrthoDB" id="10257479at2759"/>
<evidence type="ECO:0000313" key="2">
    <source>
        <dbReference type="EMBL" id="CAF0726171.1"/>
    </source>
</evidence>
<dbReference type="InterPro" id="IPR037354">
    <property type="entry name" value="Commd2"/>
</dbReference>
<evidence type="ECO:0000259" key="1">
    <source>
        <dbReference type="PROSITE" id="PS51269"/>
    </source>
</evidence>
<dbReference type="Pfam" id="PF07258">
    <property type="entry name" value="COMM_domain"/>
    <property type="match status" value="1"/>
</dbReference>
<reference evidence="2" key="1">
    <citation type="submission" date="2021-02" db="EMBL/GenBank/DDBJ databases">
        <authorList>
            <person name="Nowell W R."/>
        </authorList>
    </citation>
    <scope>NUCLEOTIDE SEQUENCE</scope>
    <source>
        <strain evidence="2">Ploen Becks lab</strain>
    </source>
</reference>
<feature type="domain" description="COMM" evidence="1">
    <location>
        <begin position="124"/>
        <end position="192"/>
    </location>
</feature>
<protein>
    <recommendedName>
        <fullName evidence="1">COMM domain-containing protein</fullName>
    </recommendedName>
</protein>
<name>A0A813MXK4_9BILA</name>
<evidence type="ECO:0000313" key="3">
    <source>
        <dbReference type="Proteomes" id="UP000663879"/>
    </source>
</evidence>
<dbReference type="EMBL" id="CAJNOC010000200">
    <property type="protein sequence ID" value="CAF0726171.1"/>
    <property type="molecule type" value="Genomic_DNA"/>
</dbReference>
<dbReference type="PANTHER" id="PTHR15857">
    <property type="entry name" value="COMM DOMAIN CONTAINING PROTEIN 2"/>
    <property type="match status" value="1"/>
</dbReference>
<dbReference type="PROSITE" id="PS51269">
    <property type="entry name" value="COMM"/>
    <property type="match status" value="1"/>
</dbReference>
<dbReference type="PANTHER" id="PTHR15857:SF0">
    <property type="entry name" value="COMM DOMAIN-CONTAINING PROTEIN 2"/>
    <property type="match status" value="1"/>
</dbReference>
<comment type="caution">
    <text evidence="2">The sequence shown here is derived from an EMBL/GenBank/DDBJ whole genome shotgun (WGS) entry which is preliminary data.</text>
</comment>
<keyword evidence="3" id="KW-1185">Reference proteome</keyword>
<dbReference type="AlphaFoldDB" id="A0A813MXK4"/>
<gene>
    <name evidence="2" type="ORF">OXX778_LOCUS2526</name>
</gene>
<dbReference type="InterPro" id="IPR017920">
    <property type="entry name" value="COMM"/>
</dbReference>
<accession>A0A813MXK4</accession>
<organism evidence="2 3">
    <name type="scientific">Brachionus calyciflorus</name>
    <dbReference type="NCBI Taxonomy" id="104777"/>
    <lineage>
        <taxon>Eukaryota</taxon>
        <taxon>Metazoa</taxon>
        <taxon>Spiralia</taxon>
        <taxon>Gnathifera</taxon>
        <taxon>Rotifera</taxon>
        <taxon>Eurotatoria</taxon>
        <taxon>Monogononta</taxon>
        <taxon>Pseudotrocha</taxon>
        <taxon>Ploima</taxon>
        <taxon>Brachionidae</taxon>
        <taxon>Brachionus</taxon>
    </lineage>
</organism>
<sequence length="201" mass="23415">MVLLHLSDKQKEKISLLNTFDEKIIREFCRISTESINKEINTKAISNAAAKLNIQPPDLKELIELITWIFLENARLDLNVKELKESLLLVGIKEEIFSEIELNAKTNQNQLQNLIDKTKIETLSYDNLEWRVDIKLATRSLLEIVEPEIVFKFDLKKGDERRVTKVLQTDVVNLNYLTNSLENALNEIKSNYCRKVFRNIV</sequence>
<dbReference type="Pfam" id="PF21672">
    <property type="entry name" value="COMM_HN"/>
    <property type="match status" value="1"/>
</dbReference>
<dbReference type="Proteomes" id="UP000663879">
    <property type="component" value="Unassembled WGS sequence"/>
</dbReference>
<proteinExistence type="predicted"/>